<dbReference type="Proteomes" id="UP001341840">
    <property type="component" value="Unassembled WGS sequence"/>
</dbReference>
<evidence type="ECO:0008006" key="3">
    <source>
        <dbReference type="Google" id="ProtNLM"/>
    </source>
</evidence>
<evidence type="ECO:0000313" key="1">
    <source>
        <dbReference type="EMBL" id="MED6195616.1"/>
    </source>
</evidence>
<dbReference type="EMBL" id="JASCZI010211658">
    <property type="protein sequence ID" value="MED6195616.1"/>
    <property type="molecule type" value="Genomic_DNA"/>
</dbReference>
<accession>A0ABU6XC06</accession>
<evidence type="ECO:0000313" key="2">
    <source>
        <dbReference type="Proteomes" id="UP001341840"/>
    </source>
</evidence>
<keyword evidence="2" id="KW-1185">Reference proteome</keyword>
<organism evidence="1 2">
    <name type="scientific">Stylosanthes scabra</name>
    <dbReference type="NCBI Taxonomy" id="79078"/>
    <lineage>
        <taxon>Eukaryota</taxon>
        <taxon>Viridiplantae</taxon>
        <taxon>Streptophyta</taxon>
        <taxon>Embryophyta</taxon>
        <taxon>Tracheophyta</taxon>
        <taxon>Spermatophyta</taxon>
        <taxon>Magnoliopsida</taxon>
        <taxon>eudicotyledons</taxon>
        <taxon>Gunneridae</taxon>
        <taxon>Pentapetalae</taxon>
        <taxon>rosids</taxon>
        <taxon>fabids</taxon>
        <taxon>Fabales</taxon>
        <taxon>Fabaceae</taxon>
        <taxon>Papilionoideae</taxon>
        <taxon>50 kb inversion clade</taxon>
        <taxon>dalbergioids sensu lato</taxon>
        <taxon>Dalbergieae</taxon>
        <taxon>Pterocarpus clade</taxon>
        <taxon>Stylosanthes</taxon>
    </lineage>
</organism>
<comment type="caution">
    <text evidence="1">The sequence shown here is derived from an EMBL/GenBank/DDBJ whole genome shotgun (WGS) entry which is preliminary data.</text>
</comment>
<reference evidence="1 2" key="1">
    <citation type="journal article" date="2023" name="Plants (Basel)">
        <title>Bridging the Gap: Combining Genomics and Transcriptomics Approaches to Understand Stylosanthes scabra, an Orphan Legume from the Brazilian Caatinga.</title>
        <authorList>
            <person name="Ferreira-Neto J.R.C."/>
            <person name="da Silva M.D."/>
            <person name="Binneck E."/>
            <person name="de Melo N.F."/>
            <person name="da Silva R.H."/>
            <person name="de Melo A.L.T.M."/>
            <person name="Pandolfi V."/>
            <person name="Bustamante F.O."/>
            <person name="Brasileiro-Vidal A.C."/>
            <person name="Benko-Iseppon A.M."/>
        </authorList>
    </citation>
    <scope>NUCLEOTIDE SEQUENCE [LARGE SCALE GENOMIC DNA]</scope>
    <source>
        <tissue evidence="1">Leaves</tissue>
    </source>
</reference>
<protein>
    <recommendedName>
        <fullName evidence="3">RNase H type-1 domain-containing protein</fullName>
    </recommendedName>
</protein>
<sequence>MNRGATSEGIGSNGHTQNMEADLAASFELLHVVRKGAEPTSSNVSDVSIHLGFEWNESVFVENMEEPLNRTCGKLNLPPPILLRRDDVTIDGRSYASFSVMLRGEDGQGMNMFINGRLSMAEGLARQDAAFVALEQLLNMKKLTIFDFIYQVVVRLRQEIE</sequence>
<name>A0ABU6XC06_9FABA</name>
<proteinExistence type="predicted"/>
<gene>
    <name evidence="1" type="ORF">PIB30_039588</name>
</gene>